<dbReference type="AlphaFoldDB" id="A0A7X6DJS3"/>
<dbReference type="PROSITE" id="PS51318">
    <property type="entry name" value="TAT"/>
    <property type="match status" value="1"/>
</dbReference>
<dbReference type="PANTHER" id="PTHR31528">
    <property type="entry name" value="4-AMINO-5-HYDROXYMETHYL-2-METHYLPYRIMIDINE PHOSPHATE SYNTHASE THI11-RELATED"/>
    <property type="match status" value="1"/>
</dbReference>
<evidence type="ECO:0000259" key="2">
    <source>
        <dbReference type="Pfam" id="PF09084"/>
    </source>
</evidence>
<name>A0A7X6DJS3_9BURK</name>
<reference evidence="3 4" key="1">
    <citation type="journal article" date="2020" name="Nature">
        <title>Bacterial chemolithoautotrophy via manganese oxidation.</title>
        <authorList>
            <person name="Yu H."/>
            <person name="Leadbetter J.R."/>
        </authorList>
    </citation>
    <scope>NUCLEOTIDE SEQUENCE [LARGE SCALE GENOMIC DNA]</scope>
    <source>
        <strain evidence="3 4">RBP-1</strain>
    </source>
</reference>
<protein>
    <submittedName>
        <fullName evidence="3">ABC transporter substrate-binding protein</fullName>
    </submittedName>
</protein>
<keyword evidence="4" id="KW-1185">Reference proteome</keyword>
<gene>
    <name evidence="3" type="ORF">RAMLITH_21825</name>
</gene>
<proteinExistence type="predicted"/>
<evidence type="ECO:0000313" key="3">
    <source>
        <dbReference type="EMBL" id="NKE68461.1"/>
    </source>
</evidence>
<evidence type="ECO:0000256" key="1">
    <source>
        <dbReference type="SAM" id="SignalP"/>
    </source>
</evidence>
<dbReference type="InterPro" id="IPR015168">
    <property type="entry name" value="SsuA/THI5"/>
</dbReference>
<sequence>MTTVPTSAARRRVLAAGSLLLTGSLFGAGPASAADNVIMRINFTPWGMHAQYFGGKAQGIYAKEGIELEIRPPSGGQQNEVFIASGREHFGVANIDSFVKAKASGVPIVAIMIDQPDTPVAVITLKKSGIAEPKQLKGKKLSWFQANVRAQLDPLLKSGGLTRKDIEYVNVARGSEVQMLAAGQIDAIYGFSYGQALTLEDKGFPVNVMPLKNFGLNNYGTVIYTSEQLLKSNPDLVKRFLRATLKSLIWTKDHMQEAVAEVIKVSPDRDLKLETRKLGIIYDIYRSPEYGERFGWMTDARWKDTIEVFSEEIPKKPAPQEMYTNKILESLDEAKQLARILQQGR</sequence>
<accession>A0A7X6DJS3</accession>
<dbReference type="Pfam" id="PF09084">
    <property type="entry name" value="NMT1"/>
    <property type="match status" value="1"/>
</dbReference>
<keyword evidence="1" id="KW-0732">Signal</keyword>
<organism evidence="3 4">
    <name type="scientific">Ramlibacter lithotrophicus</name>
    <dbReference type="NCBI Taxonomy" id="2606681"/>
    <lineage>
        <taxon>Bacteria</taxon>
        <taxon>Pseudomonadati</taxon>
        <taxon>Pseudomonadota</taxon>
        <taxon>Betaproteobacteria</taxon>
        <taxon>Burkholderiales</taxon>
        <taxon>Comamonadaceae</taxon>
        <taxon>Ramlibacter</taxon>
    </lineage>
</organism>
<feature type="domain" description="SsuA/THI5-like" evidence="2">
    <location>
        <begin position="49"/>
        <end position="258"/>
    </location>
</feature>
<dbReference type="PANTHER" id="PTHR31528:SF3">
    <property type="entry name" value="THIAMINE BIOSYNTHESIS PROTEIN HI_0357-RELATED"/>
    <property type="match status" value="1"/>
</dbReference>
<dbReference type="Gene3D" id="3.40.190.10">
    <property type="entry name" value="Periplasmic binding protein-like II"/>
    <property type="match status" value="2"/>
</dbReference>
<dbReference type="RefSeq" id="WP_168109578.1">
    <property type="nucleotide sequence ID" value="NZ_VTOX01000010.1"/>
</dbReference>
<dbReference type="EMBL" id="VTOX01000010">
    <property type="protein sequence ID" value="NKE68461.1"/>
    <property type="molecule type" value="Genomic_DNA"/>
</dbReference>
<dbReference type="InterPro" id="IPR027939">
    <property type="entry name" value="NMT1/THI5"/>
</dbReference>
<feature type="signal peptide" evidence="1">
    <location>
        <begin position="1"/>
        <end position="33"/>
    </location>
</feature>
<dbReference type="InterPro" id="IPR006311">
    <property type="entry name" value="TAT_signal"/>
</dbReference>
<dbReference type="Proteomes" id="UP000521868">
    <property type="component" value="Unassembled WGS sequence"/>
</dbReference>
<dbReference type="GO" id="GO:0009228">
    <property type="term" value="P:thiamine biosynthetic process"/>
    <property type="evidence" value="ECO:0007669"/>
    <property type="project" value="InterPro"/>
</dbReference>
<dbReference type="SUPFAM" id="SSF53850">
    <property type="entry name" value="Periplasmic binding protein-like II"/>
    <property type="match status" value="1"/>
</dbReference>
<evidence type="ECO:0000313" key="4">
    <source>
        <dbReference type="Proteomes" id="UP000521868"/>
    </source>
</evidence>
<feature type="chain" id="PRO_5031349432" evidence="1">
    <location>
        <begin position="34"/>
        <end position="345"/>
    </location>
</feature>
<comment type="caution">
    <text evidence="3">The sequence shown here is derived from an EMBL/GenBank/DDBJ whole genome shotgun (WGS) entry which is preliminary data.</text>
</comment>